<dbReference type="GO" id="GO:0008270">
    <property type="term" value="F:zinc ion binding"/>
    <property type="evidence" value="ECO:0007669"/>
    <property type="project" value="InterPro"/>
</dbReference>
<proteinExistence type="predicted"/>
<evidence type="ECO:0000313" key="4">
    <source>
        <dbReference type="Proteomes" id="UP000579605"/>
    </source>
</evidence>
<accession>A0A852ZLQ5</accession>
<dbReference type="RefSeq" id="WP_179787101.1">
    <property type="nucleotide sequence ID" value="NZ_JACBZH010000001.1"/>
</dbReference>
<feature type="region of interest" description="Disordered" evidence="1">
    <location>
        <begin position="273"/>
        <end position="329"/>
    </location>
</feature>
<organism evidence="3 4">
    <name type="scientific">Actinopolymorpha rutila</name>
    <dbReference type="NCBI Taxonomy" id="446787"/>
    <lineage>
        <taxon>Bacteria</taxon>
        <taxon>Bacillati</taxon>
        <taxon>Actinomycetota</taxon>
        <taxon>Actinomycetes</taxon>
        <taxon>Propionibacteriales</taxon>
        <taxon>Actinopolymorphaceae</taxon>
        <taxon>Actinopolymorpha</taxon>
    </lineage>
</organism>
<keyword evidence="4" id="KW-1185">Reference proteome</keyword>
<protein>
    <recommendedName>
        <fullName evidence="2">HNH nuclease domain-containing protein</fullName>
    </recommendedName>
</protein>
<feature type="compositionally biased region" description="Basic and acidic residues" evidence="1">
    <location>
        <begin position="278"/>
        <end position="288"/>
    </location>
</feature>
<dbReference type="Proteomes" id="UP000579605">
    <property type="component" value="Unassembled WGS sequence"/>
</dbReference>
<sequence>MSDGGECFGDHLGEEPDGRRVLPAGFADLPGGPELAAAVASVDLAACNGWELEELIRAQRRLICWLDAECLAAVNELTYAEPGMRDEPAERTVTPDPMTPEVLEPLLGWTGYRAHQYVYLAATLPRLPRVREALVSGQLELNEVRTIVDRITDAKPDLWGGIEDAIFPKVLDLRGGLLRAKVEAEVLKADPEAAAKRHRAARTGRNVAMWPAVDGVADLAIRGLSADQAAEAYGYVDAIARAVKSTGDSRTLSQLRADVAAALLTGTADITDCSAPRQADRTPGKTEQVETDQVETDQVETDERQSWPDDSGQCDVEGSAPQGEGESERGHCAVHRYPDHDLHSADCDCADCAPAGTGNVTPHYTPCHCSTAHDTAAHDAAERTAAGQIPQQNRRPDEPTDPPPDEVTDPSAGGTTTPPQASQPWSSSQPSWGGIRTRAKIQLNVPLTTLMGLSTQPGELGGFGPVITEVAERLVANNLTNPEARFTVGVTHPVTGRLLHLHPIPARFLRGLQAELVHARDQRCVWTTCRRPAATCHLDHNTEHHDGGETAVDNIAPLCPRHHKAKTDRDWKLQQTGPGEHTLTDPYGRHHRSGAPSLTDPAPPEPAPATAGTKTADDDLPPF</sequence>
<gene>
    <name evidence="3" type="ORF">F4554_001994</name>
</gene>
<dbReference type="InterPro" id="IPR002711">
    <property type="entry name" value="HNH"/>
</dbReference>
<reference evidence="3 4" key="1">
    <citation type="submission" date="2020-07" db="EMBL/GenBank/DDBJ databases">
        <title>Sequencing the genomes of 1000 actinobacteria strains.</title>
        <authorList>
            <person name="Klenk H.-P."/>
        </authorList>
    </citation>
    <scope>NUCLEOTIDE SEQUENCE [LARGE SCALE GENOMIC DNA]</scope>
    <source>
        <strain evidence="3 4">DSM 18448</strain>
    </source>
</reference>
<comment type="caution">
    <text evidence="3">The sequence shown here is derived from an EMBL/GenBank/DDBJ whole genome shotgun (WGS) entry which is preliminary data.</text>
</comment>
<dbReference type="Pfam" id="PF01844">
    <property type="entry name" value="HNH"/>
    <property type="match status" value="1"/>
</dbReference>
<evidence type="ECO:0000256" key="1">
    <source>
        <dbReference type="SAM" id="MobiDB-lite"/>
    </source>
</evidence>
<evidence type="ECO:0000313" key="3">
    <source>
        <dbReference type="EMBL" id="NYH89356.1"/>
    </source>
</evidence>
<dbReference type="AlphaFoldDB" id="A0A852ZLQ5"/>
<feature type="region of interest" description="Disordered" evidence="1">
    <location>
        <begin position="563"/>
        <end position="623"/>
    </location>
</feature>
<dbReference type="InterPro" id="IPR003615">
    <property type="entry name" value="HNH_nuc"/>
</dbReference>
<feature type="region of interest" description="Disordered" evidence="1">
    <location>
        <begin position="378"/>
        <end position="433"/>
    </location>
</feature>
<dbReference type="Gene3D" id="1.10.30.50">
    <property type="match status" value="1"/>
</dbReference>
<feature type="compositionally biased region" description="Acidic residues" evidence="1">
    <location>
        <begin position="399"/>
        <end position="408"/>
    </location>
</feature>
<dbReference type="GO" id="GO:0003676">
    <property type="term" value="F:nucleic acid binding"/>
    <property type="evidence" value="ECO:0007669"/>
    <property type="project" value="InterPro"/>
</dbReference>
<feature type="domain" description="HNH nuclease" evidence="2">
    <location>
        <begin position="512"/>
        <end position="564"/>
    </location>
</feature>
<feature type="compositionally biased region" description="Acidic residues" evidence="1">
    <location>
        <begin position="289"/>
        <end position="300"/>
    </location>
</feature>
<dbReference type="SMART" id="SM00507">
    <property type="entry name" value="HNHc"/>
    <property type="match status" value="1"/>
</dbReference>
<dbReference type="CDD" id="cd00085">
    <property type="entry name" value="HNHc"/>
    <property type="match status" value="1"/>
</dbReference>
<dbReference type="GO" id="GO:0004519">
    <property type="term" value="F:endonuclease activity"/>
    <property type="evidence" value="ECO:0007669"/>
    <property type="project" value="InterPro"/>
</dbReference>
<feature type="compositionally biased region" description="Low complexity" evidence="1">
    <location>
        <begin position="415"/>
        <end position="432"/>
    </location>
</feature>
<name>A0A852ZLQ5_9ACTN</name>
<evidence type="ECO:0000259" key="2">
    <source>
        <dbReference type="SMART" id="SM00507"/>
    </source>
</evidence>
<dbReference type="EMBL" id="JACBZH010000001">
    <property type="protein sequence ID" value="NYH89356.1"/>
    <property type="molecule type" value="Genomic_DNA"/>
</dbReference>